<name>A0A8S3QTF0_MYTED</name>
<dbReference type="InterPro" id="IPR008160">
    <property type="entry name" value="Collagen"/>
</dbReference>
<sequence>MNIDMWFNNISGDKGDIGLRGPQGYGGKPGQMGPKGAYGMRGPGGRMGPIGPPGRIGSPGACCGVGMESNSLQNQQTVHQNMVQMAPQDNYNQMPQQPPTSKPSSILTNFNSLAKVYFDNNGGQSSSKDNQTELTSAYRPYLPPVTIPPFTAYHNTKPPERKNSNYVRSPSITNFAGHNSEIKKKKYQYANLYRKSEPPKPDLRRPYYAPLNSQVKYWSSLVPYRTMPKYTNRANQMTWGPYRLASNTTLAANITTTTPSPTGEEAEVEA</sequence>
<evidence type="ECO:0000256" key="1">
    <source>
        <dbReference type="SAM" id="MobiDB-lite"/>
    </source>
</evidence>
<protein>
    <submittedName>
        <fullName evidence="2">COL9A</fullName>
    </submittedName>
</protein>
<dbReference type="EMBL" id="CAJPWZ010000669">
    <property type="protein sequence ID" value="CAG2198164.1"/>
    <property type="molecule type" value="Genomic_DNA"/>
</dbReference>
<accession>A0A8S3QTF0</accession>
<feature type="region of interest" description="Disordered" evidence="1">
    <location>
        <begin position="152"/>
        <end position="173"/>
    </location>
</feature>
<proteinExistence type="predicted"/>
<evidence type="ECO:0000313" key="3">
    <source>
        <dbReference type="Proteomes" id="UP000683360"/>
    </source>
</evidence>
<dbReference type="AlphaFoldDB" id="A0A8S3QTF0"/>
<keyword evidence="3" id="KW-1185">Reference proteome</keyword>
<reference evidence="2" key="1">
    <citation type="submission" date="2021-03" db="EMBL/GenBank/DDBJ databases">
        <authorList>
            <person name="Bekaert M."/>
        </authorList>
    </citation>
    <scope>NUCLEOTIDE SEQUENCE</scope>
</reference>
<gene>
    <name evidence="2" type="ORF">MEDL_12925</name>
</gene>
<dbReference type="Pfam" id="PF01391">
    <property type="entry name" value="Collagen"/>
    <property type="match status" value="1"/>
</dbReference>
<dbReference type="Proteomes" id="UP000683360">
    <property type="component" value="Unassembled WGS sequence"/>
</dbReference>
<organism evidence="2 3">
    <name type="scientific">Mytilus edulis</name>
    <name type="common">Blue mussel</name>
    <dbReference type="NCBI Taxonomy" id="6550"/>
    <lineage>
        <taxon>Eukaryota</taxon>
        <taxon>Metazoa</taxon>
        <taxon>Spiralia</taxon>
        <taxon>Lophotrochozoa</taxon>
        <taxon>Mollusca</taxon>
        <taxon>Bivalvia</taxon>
        <taxon>Autobranchia</taxon>
        <taxon>Pteriomorphia</taxon>
        <taxon>Mytilida</taxon>
        <taxon>Mytiloidea</taxon>
        <taxon>Mytilidae</taxon>
        <taxon>Mytilinae</taxon>
        <taxon>Mytilus</taxon>
    </lineage>
</organism>
<comment type="caution">
    <text evidence="2">The sequence shown here is derived from an EMBL/GenBank/DDBJ whole genome shotgun (WGS) entry which is preliminary data.</text>
</comment>
<feature type="compositionally biased region" description="Polar residues" evidence="1">
    <location>
        <begin position="164"/>
        <end position="173"/>
    </location>
</feature>
<evidence type="ECO:0000313" key="2">
    <source>
        <dbReference type="EMBL" id="CAG2198164.1"/>
    </source>
</evidence>